<evidence type="ECO:0000256" key="2">
    <source>
        <dbReference type="SAM" id="SignalP"/>
    </source>
</evidence>
<feature type="signal peptide" evidence="2">
    <location>
        <begin position="1"/>
        <end position="19"/>
    </location>
</feature>
<dbReference type="EMBL" id="WWNE01000006">
    <property type="protein sequence ID" value="NBG66058.1"/>
    <property type="molecule type" value="Genomic_DNA"/>
</dbReference>
<keyword evidence="1 2" id="KW-0732">Signal</keyword>
<dbReference type="RefSeq" id="WP_160633003.1">
    <property type="nucleotide sequence ID" value="NZ_WWNE01000006.1"/>
</dbReference>
<proteinExistence type="predicted"/>
<evidence type="ECO:0000259" key="3">
    <source>
        <dbReference type="Pfam" id="PF18962"/>
    </source>
</evidence>
<dbReference type="SUPFAM" id="SSF110296">
    <property type="entry name" value="Oligoxyloglucan reducing end-specific cellobiohydrolase"/>
    <property type="match status" value="1"/>
</dbReference>
<organism evidence="4 5">
    <name type="scientific">Acidiluteibacter ferrifornacis</name>
    <dbReference type="NCBI Taxonomy" id="2692424"/>
    <lineage>
        <taxon>Bacteria</taxon>
        <taxon>Pseudomonadati</taxon>
        <taxon>Bacteroidota</taxon>
        <taxon>Flavobacteriia</taxon>
        <taxon>Flavobacteriales</taxon>
        <taxon>Cryomorphaceae</taxon>
        <taxon>Acidiluteibacter</taxon>
    </lineage>
</organism>
<reference evidence="4 5" key="1">
    <citation type="submission" date="2019-12" db="EMBL/GenBank/DDBJ databases">
        <authorList>
            <person name="Zhao J."/>
        </authorList>
    </citation>
    <scope>NUCLEOTIDE SEQUENCE [LARGE SCALE GENOMIC DNA]</scope>
    <source>
        <strain evidence="4 5">S-15</strain>
    </source>
</reference>
<keyword evidence="5" id="KW-1185">Reference proteome</keyword>
<feature type="domain" description="Secretion system C-terminal sorting" evidence="3">
    <location>
        <begin position="327"/>
        <end position="398"/>
    </location>
</feature>
<sequence length="399" mass="44547">MKTITLMIISIFTFSGISAQPNWHQVNSGVQDQVSSIIFQDSLIGYATAENKILKSTDAGENWTLYYQDTNLWAFSGLAIYKDSLFVTRIDTGSASWNRIYALQLFQIATKGNRIIQTTESLLSYLGLISFGDKVWIQGDGKTLEYKDGRLTILQSEFQAFNVYDSVVIGVGFDKVYITLDEGLSWDTITHPPITLNGAGGYYQGGDTIVVYSSGFPSSYYISYDKGLNFYSRNINSLTRPVFINSQKMFGVINYGSNGIVSKSINGGMSYTKDTLSFNSKFIGVYMYSNRMLFVFGDNGVIFKSTNLGGLVGLNEKNEVNLGEIKIYPNPTNDFLKIDWKYQSKYKVSQLKVVNTMGKELQVINGFKSQIDLNGYPKGVYFLQIVSDKGVASKSFVVK</sequence>
<accession>A0A6N9NHA6</accession>
<feature type="chain" id="PRO_5026726787" evidence="2">
    <location>
        <begin position="20"/>
        <end position="399"/>
    </location>
</feature>
<comment type="caution">
    <text evidence="4">The sequence shown here is derived from an EMBL/GenBank/DDBJ whole genome shotgun (WGS) entry which is preliminary data.</text>
</comment>
<evidence type="ECO:0000256" key="1">
    <source>
        <dbReference type="ARBA" id="ARBA00022729"/>
    </source>
</evidence>
<name>A0A6N9NHA6_9FLAO</name>
<protein>
    <submittedName>
        <fullName evidence="4">T9SS type A sorting domain-containing protein</fullName>
    </submittedName>
</protein>
<evidence type="ECO:0000313" key="5">
    <source>
        <dbReference type="Proteomes" id="UP000470771"/>
    </source>
</evidence>
<gene>
    <name evidence="4" type="ORF">GQN54_07995</name>
</gene>
<dbReference type="Pfam" id="PF18962">
    <property type="entry name" value="Por_Secre_tail"/>
    <property type="match status" value="1"/>
</dbReference>
<evidence type="ECO:0000313" key="4">
    <source>
        <dbReference type="EMBL" id="NBG66058.1"/>
    </source>
</evidence>
<dbReference type="InterPro" id="IPR026444">
    <property type="entry name" value="Secre_tail"/>
</dbReference>
<dbReference type="Proteomes" id="UP000470771">
    <property type="component" value="Unassembled WGS sequence"/>
</dbReference>
<dbReference type="NCBIfam" id="TIGR04183">
    <property type="entry name" value="Por_Secre_tail"/>
    <property type="match status" value="1"/>
</dbReference>
<dbReference type="AlphaFoldDB" id="A0A6N9NHA6"/>